<comment type="caution">
    <text evidence="1">The sequence shown here is derived from an EMBL/GenBank/DDBJ whole genome shotgun (WGS) entry which is preliminary data.</text>
</comment>
<organism evidence="1 2">
    <name type="scientific">Falsiroseomonas oleicola</name>
    <dbReference type="NCBI Taxonomy" id="2801474"/>
    <lineage>
        <taxon>Bacteria</taxon>
        <taxon>Pseudomonadati</taxon>
        <taxon>Pseudomonadota</taxon>
        <taxon>Alphaproteobacteria</taxon>
        <taxon>Acetobacterales</taxon>
        <taxon>Roseomonadaceae</taxon>
        <taxon>Falsiroseomonas</taxon>
    </lineage>
</organism>
<dbReference type="RefSeq" id="WP_216877500.1">
    <property type="nucleotide sequence ID" value="NZ_JAERQM010000005.1"/>
</dbReference>
<protein>
    <recommendedName>
        <fullName evidence="3">DUF2946 domain-containing protein</fullName>
    </recommendedName>
</protein>
<gene>
    <name evidence="1" type="ORF">JJQ90_17360</name>
</gene>
<accession>A0ABS6HAX6</accession>
<dbReference type="EMBL" id="JAERQM010000005">
    <property type="protein sequence ID" value="MBU8545496.1"/>
    <property type="molecule type" value="Genomic_DNA"/>
</dbReference>
<evidence type="ECO:0000313" key="2">
    <source>
        <dbReference type="Proteomes" id="UP000689967"/>
    </source>
</evidence>
<keyword evidence="2" id="KW-1185">Reference proteome</keyword>
<name>A0ABS6HAX6_9PROT</name>
<dbReference type="Proteomes" id="UP000689967">
    <property type="component" value="Unassembled WGS sequence"/>
</dbReference>
<sequence>MRGLRAGRAGLAPALTRRAASRPWRGRDLLAGLLACLLLCQWAATAMAHVRGMARLADSQAVEICTHEGFRTLLLDAEGQPIDLTKPMECCALGLGPIAILPSPPAAPAIRLSFVVLPAPRRMEGLPPFPARAPPQQPRAPPTA</sequence>
<evidence type="ECO:0008006" key="3">
    <source>
        <dbReference type="Google" id="ProtNLM"/>
    </source>
</evidence>
<proteinExistence type="predicted"/>
<evidence type="ECO:0000313" key="1">
    <source>
        <dbReference type="EMBL" id="MBU8545496.1"/>
    </source>
</evidence>
<reference evidence="1 2" key="1">
    <citation type="submission" date="2021-01" db="EMBL/GenBank/DDBJ databases">
        <title>Roseomonas sp. nov, a bacterium isolated from an oil production mixture in Yumen Oilfield.</title>
        <authorList>
            <person name="Wu D."/>
        </authorList>
    </citation>
    <scope>NUCLEOTIDE SEQUENCE [LARGE SCALE GENOMIC DNA]</scope>
    <source>
        <strain evidence="1 2">ROY-5-3</strain>
    </source>
</reference>